<gene>
    <name evidence="1" type="ORF">BV22DRAFT_872427</name>
</gene>
<evidence type="ECO:0000313" key="2">
    <source>
        <dbReference type="Proteomes" id="UP000790709"/>
    </source>
</evidence>
<evidence type="ECO:0000313" key="1">
    <source>
        <dbReference type="EMBL" id="KAH7919215.1"/>
    </source>
</evidence>
<dbReference type="Proteomes" id="UP000790709">
    <property type="component" value="Unassembled WGS sequence"/>
</dbReference>
<protein>
    <submittedName>
        <fullName evidence="1">Uncharacterized protein</fullName>
    </submittedName>
</protein>
<name>A0ACB8B0A3_9AGAM</name>
<sequence>MMLLKYLLSTVTKALLSGPSNEHCDGITWPSRISPYSESPPQRSQVFNHLRLIDKPKLSEILRRGPEVPDSFDSEPALDTSPPSSETEPQLTPRAGPSRNSTPKPAKPSRKRRRGVADHDQGEDLQSVSQNDQSQS</sequence>
<dbReference type="EMBL" id="MU266682">
    <property type="protein sequence ID" value="KAH7919215.1"/>
    <property type="molecule type" value="Genomic_DNA"/>
</dbReference>
<keyword evidence="2" id="KW-1185">Reference proteome</keyword>
<comment type="caution">
    <text evidence="1">The sequence shown here is derived from an EMBL/GenBank/DDBJ whole genome shotgun (WGS) entry which is preliminary data.</text>
</comment>
<reference evidence="1" key="1">
    <citation type="journal article" date="2021" name="New Phytol.">
        <title>Evolutionary innovations through gain and loss of genes in the ectomycorrhizal Boletales.</title>
        <authorList>
            <person name="Wu G."/>
            <person name="Miyauchi S."/>
            <person name="Morin E."/>
            <person name="Kuo A."/>
            <person name="Drula E."/>
            <person name="Varga T."/>
            <person name="Kohler A."/>
            <person name="Feng B."/>
            <person name="Cao Y."/>
            <person name="Lipzen A."/>
            <person name="Daum C."/>
            <person name="Hundley H."/>
            <person name="Pangilinan J."/>
            <person name="Johnson J."/>
            <person name="Barry K."/>
            <person name="LaButti K."/>
            <person name="Ng V."/>
            <person name="Ahrendt S."/>
            <person name="Min B."/>
            <person name="Choi I.G."/>
            <person name="Park H."/>
            <person name="Plett J.M."/>
            <person name="Magnuson J."/>
            <person name="Spatafora J.W."/>
            <person name="Nagy L.G."/>
            <person name="Henrissat B."/>
            <person name="Grigoriev I.V."/>
            <person name="Yang Z.L."/>
            <person name="Xu J."/>
            <person name="Martin F.M."/>
        </authorList>
    </citation>
    <scope>NUCLEOTIDE SEQUENCE</scope>
    <source>
        <strain evidence="1">KUC20120723A-06</strain>
    </source>
</reference>
<proteinExistence type="predicted"/>
<organism evidence="1 2">
    <name type="scientific">Leucogyrophana mollusca</name>
    <dbReference type="NCBI Taxonomy" id="85980"/>
    <lineage>
        <taxon>Eukaryota</taxon>
        <taxon>Fungi</taxon>
        <taxon>Dikarya</taxon>
        <taxon>Basidiomycota</taxon>
        <taxon>Agaricomycotina</taxon>
        <taxon>Agaricomycetes</taxon>
        <taxon>Agaricomycetidae</taxon>
        <taxon>Boletales</taxon>
        <taxon>Boletales incertae sedis</taxon>
        <taxon>Leucogyrophana</taxon>
    </lineage>
</organism>
<accession>A0ACB8B0A3</accession>